<evidence type="ECO:0000313" key="5">
    <source>
        <dbReference type="Proteomes" id="UP000184038"/>
    </source>
</evidence>
<sequence>MSTENFEHILTEISPYTDYVYLHVKGEPLLHDKLQDILSLCEKYHMHANITTNGTLLKKKQEILYHATALRQVNISLHSFEHEEELSLNNKVSQSVFKELSNYIDQVIDYAKYMSTHTKAITALRLWNLEGECSSSLTHEKNRYVLSLLENSFGLSIEPEHITRGIKLMERVFLNQDKRFEWPSLDVPVLSTSGFCYGLGTQAAILVDGTVVPCCLDNEGDISLGNIFSESFSSIINGKRAQDILQGFKNSVVVEDLCKRCGYRHRFT</sequence>
<evidence type="ECO:0000259" key="3">
    <source>
        <dbReference type="Pfam" id="PF13186"/>
    </source>
</evidence>
<dbReference type="PANTHER" id="PTHR43787">
    <property type="entry name" value="FEMO COFACTOR BIOSYNTHESIS PROTEIN NIFB-RELATED"/>
    <property type="match status" value="1"/>
</dbReference>
<accession>A0A1M7IVQ5</accession>
<protein>
    <submittedName>
        <fullName evidence="4">Radical SAM additional 4Fe4S-binding SPASM domain-containing protein</fullName>
    </submittedName>
</protein>
<keyword evidence="2" id="KW-0004">4Fe-4S</keyword>
<dbReference type="SUPFAM" id="SSF102114">
    <property type="entry name" value="Radical SAM enzymes"/>
    <property type="match status" value="2"/>
</dbReference>
<keyword evidence="5" id="KW-1185">Reference proteome</keyword>
<dbReference type="InterPro" id="IPR013785">
    <property type="entry name" value="Aldolase_TIM"/>
</dbReference>
<evidence type="ECO:0000313" key="4">
    <source>
        <dbReference type="EMBL" id="SHM44811.1"/>
    </source>
</evidence>
<dbReference type="GO" id="GO:0051539">
    <property type="term" value="F:4 iron, 4 sulfur cluster binding"/>
    <property type="evidence" value="ECO:0007669"/>
    <property type="project" value="UniProtKB-KW"/>
</dbReference>
<keyword evidence="2" id="KW-0408">Iron</keyword>
<evidence type="ECO:0000256" key="1">
    <source>
        <dbReference type="ARBA" id="ARBA00001966"/>
    </source>
</evidence>
<keyword evidence="2" id="KW-0411">Iron-sulfur</keyword>
<dbReference type="PANTHER" id="PTHR43787:SF10">
    <property type="entry name" value="COFACTOR MODIFYING PROTEIN"/>
    <property type="match status" value="1"/>
</dbReference>
<reference evidence="4 5" key="1">
    <citation type="submission" date="2016-11" db="EMBL/GenBank/DDBJ databases">
        <authorList>
            <person name="Jaros S."/>
            <person name="Januszkiewicz K."/>
            <person name="Wedrychowicz H."/>
        </authorList>
    </citation>
    <scope>NUCLEOTIDE SEQUENCE [LARGE SCALE GENOMIC DNA]</scope>
    <source>
        <strain evidence="4 5">DSM 15930</strain>
    </source>
</reference>
<dbReference type="InterPro" id="IPR058240">
    <property type="entry name" value="rSAM_sf"/>
</dbReference>
<name>A0A1M7IVQ5_9FIRM</name>
<gene>
    <name evidence="4" type="ORF">SAMN02746066_01981</name>
</gene>
<dbReference type="AlphaFoldDB" id="A0A1M7IVQ5"/>
<organism evidence="4 5">
    <name type="scientific">Anaerosporobacter mobilis DSM 15930</name>
    <dbReference type="NCBI Taxonomy" id="1120996"/>
    <lineage>
        <taxon>Bacteria</taxon>
        <taxon>Bacillati</taxon>
        <taxon>Bacillota</taxon>
        <taxon>Clostridia</taxon>
        <taxon>Lachnospirales</taxon>
        <taxon>Lachnospiraceae</taxon>
        <taxon>Anaerosporobacter</taxon>
    </lineage>
</organism>
<keyword evidence="2" id="KW-0479">Metal-binding</keyword>
<proteinExistence type="predicted"/>
<dbReference type="Proteomes" id="UP000184038">
    <property type="component" value="Unassembled WGS sequence"/>
</dbReference>
<dbReference type="Gene3D" id="3.20.20.70">
    <property type="entry name" value="Aldolase class I"/>
    <property type="match status" value="1"/>
</dbReference>
<evidence type="ECO:0000256" key="2">
    <source>
        <dbReference type="ARBA" id="ARBA00022485"/>
    </source>
</evidence>
<dbReference type="CDD" id="cd21122">
    <property type="entry name" value="SPASM_rSAM"/>
    <property type="match status" value="1"/>
</dbReference>
<dbReference type="EMBL" id="FRCP01000010">
    <property type="protein sequence ID" value="SHM44811.1"/>
    <property type="molecule type" value="Genomic_DNA"/>
</dbReference>
<dbReference type="Pfam" id="PF13186">
    <property type="entry name" value="SPASM"/>
    <property type="match status" value="1"/>
</dbReference>
<feature type="domain" description="4Fe4S-binding SPASM" evidence="3">
    <location>
        <begin position="196"/>
        <end position="261"/>
    </location>
</feature>
<comment type="cofactor">
    <cofactor evidence="1">
        <name>[4Fe-4S] cluster</name>
        <dbReference type="ChEBI" id="CHEBI:49883"/>
    </cofactor>
</comment>
<dbReference type="InterPro" id="IPR023885">
    <property type="entry name" value="4Fe4S-binding_SPASM_dom"/>
</dbReference>
<dbReference type="STRING" id="1120996.SAMN02746066_01981"/>